<dbReference type="AlphaFoldDB" id="A0A1A8WL84"/>
<dbReference type="GO" id="GO:0035770">
    <property type="term" value="C:ribonucleoprotein granule"/>
    <property type="evidence" value="ECO:0007669"/>
    <property type="project" value="TreeGrafter"/>
</dbReference>
<feature type="compositionally biased region" description="Polar residues" evidence="1">
    <location>
        <begin position="383"/>
        <end position="409"/>
    </location>
</feature>
<dbReference type="PANTHER" id="PTHR21228">
    <property type="entry name" value="FAST LEU-RICH DOMAIN-CONTAINING"/>
    <property type="match status" value="1"/>
</dbReference>
<dbReference type="Pfam" id="PF08373">
    <property type="entry name" value="RAP"/>
    <property type="match status" value="1"/>
</dbReference>
<proteinExistence type="predicted"/>
<dbReference type="GO" id="GO:0005759">
    <property type="term" value="C:mitochondrial matrix"/>
    <property type="evidence" value="ECO:0007669"/>
    <property type="project" value="TreeGrafter"/>
</dbReference>
<dbReference type="VEuPathDB" id="PlasmoDB:PocGH01_10023500"/>
<dbReference type="Proteomes" id="UP000078546">
    <property type="component" value="Unassembled WGS sequence"/>
</dbReference>
<dbReference type="GO" id="GO:0003723">
    <property type="term" value="F:RNA binding"/>
    <property type="evidence" value="ECO:0007669"/>
    <property type="project" value="TreeGrafter"/>
</dbReference>
<evidence type="ECO:0000256" key="2">
    <source>
        <dbReference type="SAM" id="Phobius"/>
    </source>
</evidence>
<evidence type="ECO:0000259" key="3">
    <source>
        <dbReference type="PROSITE" id="PS51286"/>
    </source>
</evidence>
<dbReference type="EMBL" id="FLQV01000444">
    <property type="protein sequence ID" value="SBS92611.1"/>
    <property type="molecule type" value="Genomic_DNA"/>
</dbReference>
<dbReference type="PANTHER" id="PTHR21228:SF40">
    <property type="entry name" value="LD45607P"/>
    <property type="match status" value="1"/>
</dbReference>
<sequence>MTKSGKYKDMSPLLKLEIVFCKYILIILVVVPFLLTKSYYIKKRLTTCNSHEILSVGIRDVPFMKQDKGRKVRKEKYDHTKKIHKTKYNLFHIQNEKKPLLFTSWANLAGKGKHVREKEDRLVLTSLSTFCRKRGGTNTGSSQTRVNGKWRISREMNDVGNIEGVTHLDGMGNVGNIGDVGEQVEKSEMLSEQTKTKQGGKKGRRKNYVFAPWNNPNEMNNFNIEKYNLHNESPNEQGETHAYHSANYSARRNSSHVERNESSGNTTSTNVKINQELVNALSVQDLLNVLRKYNNTKSSEQGEKIFNEVNLVTAYHRIAKHVKNKSFLSNGRTHEGDTLGSCFDPVTSSLFENYASVGSELEYAGSEQRWAPNMQADEAMQGNNAQTDEARQGNNAQTDEARQGNNAQTDEVGHVNNAQEESLLRGNHDNLYTIDIYRDMYELMKRRLIGSRTVVPKHVANIAWASAILSNKDVDLWMNIKKRFYENLNNFKAQEISIILWSFGASKKEPVETEEEFLFIYDCIKKNIQEHKFKAQEFSNIIWAFAVSNCCSYNLIILLYNYALEIYEKLLLKDVSTILYSLSLFASDCINMDILNVIKESHLTRYGIGEDYLTVDRQKGAAVGSVDESVDDKNEGGRSVHGNDSPTKCYVPKFDDAQKGHELNEKKYTAFLLFENFLTYSLKKIVSEREKMTMRTWANIFWACANVGLGLYSDECPDHALSYYVYVKGGGKGTSGETSGVRGQDIAYRKEGDSMYYLPFEGKSLNLTDEHFVQSTEVLYPSADRKNLFLDFKPYVHCINGSYVFPLKCNLDEEKNPSGEDIQMADRYDGIDVDLDLFNRGGNIIKWGSSDDRGDVNDQGTDRIVTNGQETDRIVNNDPMESWVSPSSHGTLERHNTSEKVTYLEDMGKEQSDIIYKRVDDKFSEQVRKSRKDNFKEGENGDVNSSKISNLTYVKFANVLNGGETNVYCKRNKNIVVHKLMKSFELQLKEKMIKWGKCEIQSIANILWSLSILNIFSKFIFENGLYECNKRFIKCGKKKKSTKLQYFISQLHQSQLYQAAFSYSLYMLNKENGDKKMEKKEKYIVKNNYMKNFILKKKIQRIFEKYFKVSINTLNIWKKQLARNQRKEEKNKISSSVHKKISNDLKQLGISHYSEYFILDSILVDMYLPCEKIAIEIDGPSHFFQRGKFIVYKPNSIFKKRLLRAMGFVVLSISISDHTFMFSGLRTTDFVRRFLSRVNWST</sequence>
<keyword evidence="2" id="KW-1133">Transmembrane helix</keyword>
<keyword evidence="2" id="KW-0812">Transmembrane</keyword>
<evidence type="ECO:0000256" key="1">
    <source>
        <dbReference type="SAM" id="MobiDB-lite"/>
    </source>
</evidence>
<keyword evidence="2" id="KW-0472">Membrane</keyword>
<feature type="region of interest" description="Disordered" evidence="1">
    <location>
        <begin position="383"/>
        <end position="420"/>
    </location>
</feature>
<gene>
    <name evidence="4" type="ORF">POVCU1_023670</name>
</gene>
<feature type="transmembrane region" description="Helical" evidence="2">
    <location>
        <begin position="20"/>
        <end position="40"/>
    </location>
</feature>
<evidence type="ECO:0000313" key="5">
    <source>
        <dbReference type="Proteomes" id="UP000078546"/>
    </source>
</evidence>
<dbReference type="GO" id="GO:0044528">
    <property type="term" value="P:regulation of mitochondrial mRNA stability"/>
    <property type="evidence" value="ECO:0007669"/>
    <property type="project" value="TreeGrafter"/>
</dbReference>
<feature type="region of interest" description="Disordered" evidence="1">
    <location>
        <begin position="878"/>
        <end position="898"/>
    </location>
</feature>
<feature type="domain" description="RAP" evidence="3">
    <location>
        <begin position="1173"/>
        <end position="1233"/>
    </location>
</feature>
<dbReference type="SMART" id="SM00952">
    <property type="entry name" value="RAP"/>
    <property type="match status" value="1"/>
</dbReference>
<name>A0A1A8WL84_PLAOA</name>
<protein>
    <submittedName>
        <fullName evidence="4">RAP protein, putative</fullName>
    </submittedName>
</protein>
<organism evidence="4 5">
    <name type="scientific">Plasmodium ovale curtisi</name>
    <dbReference type="NCBI Taxonomy" id="864141"/>
    <lineage>
        <taxon>Eukaryota</taxon>
        <taxon>Sar</taxon>
        <taxon>Alveolata</taxon>
        <taxon>Apicomplexa</taxon>
        <taxon>Aconoidasida</taxon>
        <taxon>Haemosporida</taxon>
        <taxon>Plasmodiidae</taxon>
        <taxon>Plasmodium</taxon>
        <taxon>Plasmodium (Plasmodium)</taxon>
    </lineage>
</organism>
<evidence type="ECO:0000313" key="4">
    <source>
        <dbReference type="EMBL" id="SBS92611.1"/>
    </source>
</evidence>
<dbReference type="GO" id="GO:0000963">
    <property type="term" value="P:mitochondrial RNA processing"/>
    <property type="evidence" value="ECO:0007669"/>
    <property type="project" value="TreeGrafter"/>
</dbReference>
<dbReference type="InterPro" id="IPR013584">
    <property type="entry name" value="RAP"/>
</dbReference>
<accession>A0A1A8WL84</accession>
<dbReference type="PROSITE" id="PS51286">
    <property type="entry name" value="RAP"/>
    <property type="match status" value="1"/>
</dbReference>
<reference evidence="5" key="1">
    <citation type="submission" date="2016-05" db="EMBL/GenBank/DDBJ databases">
        <authorList>
            <person name="Naeem Raeece"/>
        </authorList>
    </citation>
    <scope>NUCLEOTIDE SEQUENCE [LARGE SCALE GENOMIC DNA]</scope>
</reference>
<dbReference type="InterPro" id="IPR050870">
    <property type="entry name" value="FAST_kinase"/>
</dbReference>
<feature type="region of interest" description="Disordered" evidence="1">
    <location>
        <begin position="249"/>
        <end position="268"/>
    </location>
</feature>